<organism evidence="1">
    <name type="scientific">marine sediment metagenome</name>
    <dbReference type="NCBI Taxonomy" id="412755"/>
    <lineage>
        <taxon>unclassified sequences</taxon>
        <taxon>metagenomes</taxon>
        <taxon>ecological metagenomes</taxon>
    </lineage>
</organism>
<proteinExistence type="predicted"/>
<protein>
    <submittedName>
        <fullName evidence="1">Uncharacterized protein</fullName>
    </submittedName>
</protein>
<accession>A0A0F9S3I5</accession>
<evidence type="ECO:0000313" key="1">
    <source>
        <dbReference type="EMBL" id="KKN23893.1"/>
    </source>
</evidence>
<name>A0A0F9S3I5_9ZZZZ</name>
<sequence length="277" mass="30286">MTAYRHKPMSEILAPAAEPVAQALTPEQVQAEAAVAEQALPDKYQGKTVAQVAEMHLNAEAELGRVRNENNTYRGLVQDLSTLQRTTADSQPEVQQQIDVSGDDLIQNPVDTVRAIVKQDLDAHTRKTDEAVLKQQVKTEGLALMNDFGSIDAIVATEDFQKFAIRTPGRQADFNVAASGAGLEQVRAARRLLEDYKDFQEITKPAEGTKTVPLTPVEIAKQVQTEGTGPAGSVSTRPQIFEADVIKMVTEDPVKYRSPTFQAELTSAIKEGRFVTL</sequence>
<reference evidence="1" key="1">
    <citation type="journal article" date="2015" name="Nature">
        <title>Complex archaea that bridge the gap between prokaryotes and eukaryotes.</title>
        <authorList>
            <person name="Spang A."/>
            <person name="Saw J.H."/>
            <person name="Jorgensen S.L."/>
            <person name="Zaremba-Niedzwiedzka K."/>
            <person name="Martijn J."/>
            <person name="Lind A.E."/>
            <person name="van Eijk R."/>
            <person name="Schleper C."/>
            <person name="Guy L."/>
            <person name="Ettema T.J."/>
        </authorList>
    </citation>
    <scope>NUCLEOTIDE SEQUENCE</scope>
</reference>
<dbReference type="AlphaFoldDB" id="A0A0F9S3I5"/>
<dbReference type="EMBL" id="LAZR01002930">
    <property type="protein sequence ID" value="KKN23893.1"/>
    <property type="molecule type" value="Genomic_DNA"/>
</dbReference>
<comment type="caution">
    <text evidence="1">The sequence shown here is derived from an EMBL/GenBank/DDBJ whole genome shotgun (WGS) entry which is preliminary data.</text>
</comment>
<gene>
    <name evidence="1" type="ORF">LCGC14_0900350</name>
</gene>